<gene>
    <name evidence="2" type="ORF">PSU4_17050</name>
</gene>
<proteinExistence type="predicted"/>
<evidence type="ECO:0000313" key="3">
    <source>
        <dbReference type="Proteomes" id="UP000321685"/>
    </source>
</evidence>
<dbReference type="EMBL" id="BJVJ01000012">
    <property type="protein sequence ID" value="GEL22751.1"/>
    <property type="molecule type" value="Genomic_DNA"/>
</dbReference>
<organism evidence="2 3">
    <name type="scientific">Pseudonocardia sulfidoxydans NBRC 16205</name>
    <dbReference type="NCBI Taxonomy" id="1223511"/>
    <lineage>
        <taxon>Bacteria</taxon>
        <taxon>Bacillati</taxon>
        <taxon>Actinomycetota</taxon>
        <taxon>Actinomycetes</taxon>
        <taxon>Pseudonocardiales</taxon>
        <taxon>Pseudonocardiaceae</taxon>
        <taxon>Pseudonocardia</taxon>
    </lineage>
</organism>
<name>A0A511DD73_9PSEU</name>
<keyword evidence="3" id="KW-1185">Reference proteome</keyword>
<accession>A0A511DD73</accession>
<dbReference type="Proteomes" id="UP000321685">
    <property type="component" value="Unassembled WGS sequence"/>
</dbReference>
<comment type="caution">
    <text evidence="2">The sequence shown here is derived from an EMBL/GenBank/DDBJ whole genome shotgun (WGS) entry which is preliminary data.</text>
</comment>
<evidence type="ECO:0000256" key="1">
    <source>
        <dbReference type="SAM" id="MobiDB-lite"/>
    </source>
</evidence>
<protein>
    <recommendedName>
        <fullName evidence="4">PhiRv1 phage protein</fullName>
    </recommendedName>
</protein>
<dbReference type="AlphaFoldDB" id="A0A511DD73"/>
<reference evidence="2 3" key="1">
    <citation type="submission" date="2019-07" db="EMBL/GenBank/DDBJ databases">
        <title>Whole genome shotgun sequence of Pseudonocardia sulfidoxydans NBRC 16205.</title>
        <authorList>
            <person name="Hosoyama A."/>
            <person name="Uohara A."/>
            <person name="Ohji S."/>
            <person name="Ichikawa N."/>
        </authorList>
    </citation>
    <scope>NUCLEOTIDE SEQUENCE [LARGE SCALE GENOMIC DNA]</scope>
    <source>
        <strain evidence="2 3">NBRC 16205</strain>
    </source>
</reference>
<evidence type="ECO:0000313" key="2">
    <source>
        <dbReference type="EMBL" id="GEL22751.1"/>
    </source>
</evidence>
<sequence>MAARTPARRSAAARVSVLQRHHGPDDPRLNDARRELRAAELEDHVRRIVDGAPPLTAEQRNRIATLLRTPAPAATG</sequence>
<feature type="compositionally biased region" description="Low complexity" evidence="1">
    <location>
        <begin position="1"/>
        <end position="14"/>
    </location>
</feature>
<evidence type="ECO:0008006" key="4">
    <source>
        <dbReference type="Google" id="ProtNLM"/>
    </source>
</evidence>
<feature type="region of interest" description="Disordered" evidence="1">
    <location>
        <begin position="1"/>
        <end position="29"/>
    </location>
</feature>